<accession>A0ABV4UB11</accession>
<feature type="domain" description="Peptidase M16 C-terminal" evidence="2">
    <location>
        <begin position="167"/>
        <end position="335"/>
    </location>
</feature>
<evidence type="ECO:0000259" key="1">
    <source>
        <dbReference type="Pfam" id="PF00675"/>
    </source>
</evidence>
<dbReference type="EMBL" id="JBGUBD010000015">
    <property type="protein sequence ID" value="MFA9480102.1"/>
    <property type="molecule type" value="Genomic_DNA"/>
</dbReference>
<protein>
    <submittedName>
        <fullName evidence="3">M16 family metallopeptidase</fullName>
    </submittedName>
</protein>
<keyword evidence="4" id="KW-1185">Reference proteome</keyword>
<organism evidence="3 4">
    <name type="scientific">Natronomicrosphaera hydrolytica</name>
    <dbReference type="NCBI Taxonomy" id="3242702"/>
    <lineage>
        <taxon>Bacteria</taxon>
        <taxon>Pseudomonadati</taxon>
        <taxon>Planctomycetota</taxon>
        <taxon>Phycisphaerae</taxon>
        <taxon>Phycisphaerales</taxon>
        <taxon>Phycisphaeraceae</taxon>
        <taxon>Natronomicrosphaera</taxon>
    </lineage>
</organism>
<proteinExistence type="predicted"/>
<dbReference type="Gene3D" id="3.30.830.10">
    <property type="entry name" value="Metalloenzyme, LuxS/M16 peptidase-like"/>
    <property type="match status" value="2"/>
</dbReference>
<evidence type="ECO:0000313" key="4">
    <source>
        <dbReference type="Proteomes" id="UP001575105"/>
    </source>
</evidence>
<dbReference type="PANTHER" id="PTHR11851:SF219">
    <property type="entry name" value="HYPOTHETICAL ZINC PROTEASE"/>
    <property type="match status" value="1"/>
</dbReference>
<evidence type="ECO:0000259" key="2">
    <source>
        <dbReference type="Pfam" id="PF05193"/>
    </source>
</evidence>
<sequence>MPEIHSEQLPNGLHLLAEPIAGAQSLSMTLLLPGGSMYEPSDQFGVAPMLSEIICRGAGGLDARQHSEALERLGVHRSTNTETRHLRLSATMLGDKVDEALPLLVDMVRRPRFDEASLEPTRLLALQSLDALADEPQQRVMLELKRRFYPEPINRSPLGVREHLQAMTLDQIKSYWQRTFVPSGAILAFAGKLDWSALRDRVAKLTADWQGAIDEPIVQAEAKRDYEHMQADTSQVHIGMAYDAVPENGESSILQRAATSVLSGGMSGRLFTEVREKRGLCYAVMASYSGHRDRGAVLGYAGTTTPRAQETLDVMVQEHRRMSEGVDESEFQRAIVGLKSRLVMQGESTGARAGAIAFDQYNLGRPRTLEELAEQVDGVTLEKVNAFMREHKPGEMTVVTLGSQALRF</sequence>
<name>A0ABV4UB11_9BACT</name>
<dbReference type="PANTHER" id="PTHR11851">
    <property type="entry name" value="METALLOPROTEASE"/>
    <property type="match status" value="1"/>
</dbReference>
<dbReference type="RefSeq" id="WP_425347027.1">
    <property type="nucleotide sequence ID" value="NZ_JBGUBD010000015.1"/>
</dbReference>
<dbReference type="SUPFAM" id="SSF63411">
    <property type="entry name" value="LuxS/MPP-like metallohydrolase"/>
    <property type="match status" value="2"/>
</dbReference>
<gene>
    <name evidence="3" type="ORF">ACERK3_17650</name>
</gene>
<reference evidence="3 4" key="1">
    <citation type="submission" date="2024-08" db="EMBL/GenBank/DDBJ databases">
        <title>Whole-genome sequencing of halo(alkali)philic microorganisms from hypersaline lakes.</title>
        <authorList>
            <person name="Sorokin D.Y."/>
            <person name="Merkel A.Y."/>
            <person name="Messina E."/>
            <person name="Yakimov M."/>
        </authorList>
    </citation>
    <scope>NUCLEOTIDE SEQUENCE [LARGE SCALE GENOMIC DNA]</scope>
    <source>
        <strain evidence="3 4">AB-hyl4</strain>
    </source>
</reference>
<dbReference type="InterPro" id="IPR007863">
    <property type="entry name" value="Peptidase_M16_C"/>
</dbReference>
<dbReference type="InterPro" id="IPR050361">
    <property type="entry name" value="MPP/UQCRC_Complex"/>
</dbReference>
<feature type="domain" description="Peptidase M16 N-terminal" evidence="1">
    <location>
        <begin position="23"/>
        <end position="150"/>
    </location>
</feature>
<comment type="caution">
    <text evidence="3">The sequence shown here is derived from an EMBL/GenBank/DDBJ whole genome shotgun (WGS) entry which is preliminary data.</text>
</comment>
<dbReference type="InterPro" id="IPR011249">
    <property type="entry name" value="Metalloenz_LuxS/M16"/>
</dbReference>
<evidence type="ECO:0000313" key="3">
    <source>
        <dbReference type="EMBL" id="MFA9480102.1"/>
    </source>
</evidence>
<dbReference type="Pfam" id="PF00675">
    <property type="entry name" value="Peptidase_M16"/>
    <property type="match status" value="1"/>
</dbReference>
<dbReference type="InterPro" id="IPR011765">
    <property type="entry name" value="Pept_M16_N"/>
</dbReference>
<dbReference type="Proteomes" id="UP001575105">
    <property type="component" value="Unassembled WGS sequence"/>
</dbReference>
<dbReference type="Pfam" id="PF05193">
    <property type="entry name" value="Peptidase_M16_C"/>
    <property type="match status" value="1"/>
</dbReference>